<dbReference type="Pfam" id="PF00191">
    <property type="entry name" value="Annexin"/>
    <property type="match status" value="5"/>
</dbReference>
<protein>
    <recommendedName>
        <fullName evidence="6">Annexin</fullName>
    </recommendedName>
</protein>
<dbReference type="PROSITE" id="PS51897">
    <property type="entry name" value="ANNEXIN_2"/>
    <property type="match status" value="5"/>
</dbReference>
<dbReference type="GO" id="GO:0009408">
    <property type="term" value="P:response to heat"/>
    <property type="evidence" value="ECO:0007669"/>
    <property type="project" value="TreeGrafter"/>
</dbReference>
<comment type="domain">
    <text evidence="6">A pair of annexin repeats may form one binding site for calcium and phospholipid.</text>
</comment>
<keyword evidence="5 6" id="KW-0111">Calcium/phospholipid-binding</keyword>
<dbReference type="FunFam" id="1.10.220.10:FF:000008">
    <property type="entry name" value="Annexin"/>
    <property type="match status" value="1"/>
</dbReference>
<dbReference type="InterPro" id="IPR037104">
    <property type="entry name" value="Annexin_sf"/>
</dbReference>
<dbReference type="FunFam" id="1.10.220.10:FF:000015">
    <property type="entry name" value="Annexin"/>
    <property type="match status" value="1"/>
</dbReference>
<organism evidence="7 8">
    <name type="scientific">Lolium multiflorum</name>
    <name type="common">Italian ryegrass</name>
    <name type="synonym">Lolium perenne subsp. multiflorum</name>
    <dbReference type="NCBI Taxonomy" id="4521"/>
    <lineage>
        <taxon>Eukaryota</taxon>
        <taxon>Viridiplantae</taxon>
        <taxon>Streptophyta</taxon>
        <taxon>Embryophyta</taxon>
        <taxon>Tracheophyta</taxon>
        <taxon>Spermatophyta</taxon>
        <taxon>Magnoliopsida</taxon>
        <taxon>Liliopsida</taxon>
        <taxon>Poales</taxon>
        <taxon>Poaceae</taxon>
        <taxon>BOP clade</taxon>
        <taxon>Pooideae</taxon>
        <taxon>Poodae</taxon>
        <taxon>Poeae</taxon>
        <taxon>Poeae Chloroplast Group 2 (Poeae type)</taxon>
        <taxon>Loliodinae</taxon>
        <taxon>Loliinae</taxon>
        <taxon>Lolium</taxon>
    </lineage>
</organism>
<dbReference type="SMART" id="SM00335">
    <property type="entry name" value="ANX"/>
    <property type="match status" value="5"/>
</dbReference>
<comment type="caution">
    <text evidence="7">The sequence shown here is derived from an EMBL/GenBank/DDBJ whole genome shotgun (WGS) entry which is preliminary data.</text>
</comment>
<sequence>MASLSVPPVLTSPRNDAIALHRAFRGFGCDSTTVISILAHRDSTQRALIMQEYRALYRQDLYHRLSTELTGHHKKAMLLWVLDPVGRDATILNQALNSEITDLRGATEVICSRTPSQLLVMKQTYRALFGCYLEHDITERTYGDHQKLLLAYLGVPRYEGPQVDPSAAAYDARELYRAGERRLGTNERTFIRIFSERSWAHMASVAAAYQHMFTRSLEKAVKSETSGNFEFGLLTILRCAQSPAGYFAKVLHKAMKGLGTSDTALIRVVVTRTEIDMQYIKAEYHKKYKRSLADAIHSETSGNYRTFLLSLAVKSETSGNFEFGLLTILRCAQSPAGYFAKVLHKAMKGLGTSDTALIRVVVTRTEIDMQYIKAEYHKKYKRSLADAVHAETSGNYRTFLLSLVGRDRY</sequence>
<evidence type="ECO:0000256" key="5">
    <source>
        <dbReference type="ARBA" id="ARBA00023302"/>
    </source>
</evidence>
<dbReference type="PANTHER" id="PTHR10502">
    <property type="entry name" value="ANNEXIN"/>
    <property type="match status" value="1"/>
</dbReference>
<dbReference type="InterPro" id="IPR018252">
    <property type="entry name" value="Annexin_repeat_CS"/>
</dbReference>
<dbReference type="AlphaFoldDB" id="A0AAD8VCP9"/>
<name>A0AAD8VCP9_LOLMU</name>
<dbReference type="EMBL" id="JAUUTY010000406">
    <property type="protein sequence ID" value="KAK1601519.1"/>
    <property type="molecule type" value="Genomic_DNA"/>
</dbReference>
<dbReference type="GO" id="GO:0009409">
    <property type="term" value="P:response to cold"/>
    <property type="evidence" value="ECO:0007669"/>
    <property type="project" value="TreeGrafter"/>
</dbReference>
<keyword evidence="8" id="KW-1185">Reference proteome</keyword>
<evidence type="ECO:0000256" key="2">
    <source>
        <dbReference type="ARBA" id="ARBA00022737"/>
    </source>
</evidence>
<evidence type="ECO:0000256" key="6">
    <source>
        <dbReference type="RuleBase" id="RU003540"/>
    </source>
</evidence>
<dbReference type="GO" id="GO:0009651">
    <property type="term" value="P:response to salt stress"/>
    <property type="evidence" value="ECO:0007669"/>
    <property type="project" value="TreeGrafter"/>
</dbReference>
<dbReference type="PROSITE" id="PS00223">
    <property type="entry name" value="ANNEXIN_1"/>
    <property type="match status" value="2"/>
</dbReference>
<accession>A0AAD8VCP9</accession>
<evidence type="ECO:0000313" key="8">
    <source>
        <dbReference type="Proteomes" id="UP001231189"/>
    </source>
</evidence>
<dbReference type="GO" id="GO:0005509">
    <property type="term" value="F:calcium ion binding"/>
    <property type="evidence" value="ECO:0007669"/>
    <property type="project" value="InterPro"/>
</dbReference>
<dbReference type="GO" id="GO:0005544">
    <property type="term" value="F:calcium-dependent phospholipid binding"/>
    <property type="evidence" value="ECO:0007669"/>
    <property type="project" value="UniProtKB-KW"/>
</dbReference>
<evidence type="ECO:0000313" key="7">
    <source>
        <dbReference type="EMBL" id="KAK1601519.1"/>
    </source>
</evidence>
<evidence type="ECO:0000256" key="3">
    <source>
        <dbReference type="ARBA" id="ARBA00022837"/>
    </source>
</evidence>
<dbReference type="GO" id="GO:0001786">
    <property type="term" value="F:phosphatidylserine binding"/>
    <property type="evidence" value="ECO:0007669"/>
    <property type="project" value="TreeGrafter"/>
</dbReference>
<keyword evidence="2 6" id="KW-0677">Repeat</keyword>
<dbReference type="Gene3D" id="1.10.220.10">
    <property type="entry name" value="Annexin"/>
    <property type="match status" value="5"/>
</dbReference>
<keyword evidence="1" id="KW-0479">Metal-binding</keyword>
<dbReference type="FunFam" id="1.10.220.10:FF:000001">
    <property type="entry name" value="Annexin"/>
    <property type="match status" value="2"/>
</dbReference>
<dbReference type="FunFam" id="1.10.220.10:FF:000002">
    <property type="entry name" value="Annexin"/>
    <property type="match status" value="1"/>
</dbReference>
<reference evidence="7" key="1">
    <citation type="submission" date="2023-07" db="EMBL/GenBank/DDBJ databases">
        <title>A chromosome-level genome assembly of Lolium multiflorum.</title>
        <authorList>
            <person name="Chen Y."/>
            <person name="Copetti D."/>
            <person name="Kolliker R."/>
            <person name="Studer B."/>
        </authorList>
    </citation>
    <scope>NUCLEOTIDE SEQUENCE</scope>
    <source>
        <strain evidence="7">02402/16</strain>
        <tissue evidence="7">Leaf</tissue>
    </source>
</reference>
<dbReference type="InterPro" id="IPR018502">
    <property type="entry name" value="Annexin_repeat"/>
</dbReference>
<dbReference type="GO" id="GO:0005886">
    <property type="term" value="C:plasma membrane"/>
    <property type="evidence" value="ECO:0007669"/>
    <property type="project" value="TreeGrafter"/>
</dbReference>
<dbReference type="PRINTS" id="PR00196">
    <property type="entry name" value="ANNEXIN"/>
</dbReference>
<gene>
    <name evidence="7" type="ORF">QYE76_008026</name>
</gene>
<dbReference type="GO" id="GO:0009414">
    <property type="term" value="P:response to water deprivation"/>
    <property type="evidence" value="ECO:0007669"/>
    <property type="project" value="TreeGrafter"/>
</dbReference>
<dbReference type="InterPro" id="IPR001464">
    <property type="entry name" value="Annexin"/>
</dbReference>
<keyword evidence="4 6" id="KW-0041">Annexin</keyword>
<proteinExistence type="inferred from homology"/>
<dbReference type="SUPFAM" id="SSF47874">
    <property type="entry name" value="Annexin"/>
    <property type="match status" value="2"/>
</dbReference>
<keyword evidence="3 6" id="KW-0106">Calcium</keyword>
<dbReference type="PANTHER" id="PTHR10502:SF120">
    <property type="entry name" value="ANNEXIN"/>
    <property type="match status" value="1"/>
</dbReference>
<dbReference type="GO" id="GO:0005737">
    <property type="term" value="C:cytoplasm"/>
    <property type="evidence" value="ECO:0007669"/>
    <property type="project" value="TreeGrafter"/>
</dbReference>
<comment type="similarity">
    <text evidence="6">Belongs to the annexin family.</text>
</comment>
<evidence type="ECO:0000256" key="1">
    <source>
        <dbReference type="ARBA" id="ARBA00022723"/>
    </source>
</evidence>
<evidence type="ECO:0000256" key="4">
    <source>
        <dbReference type="ARBA" id="ARBA00023216"/>
    </source>
</evidence>
<dbReference type="Proteomes" id="UP001231189">
    <property type="component" value="Unassembled WGS sequence"/>
</dbReference>